<gene>
    <name evidence="1" type="ORF">BDR25DRAFT_297163</name>
</gene>
<name>A0ACB6QD66_9PLEO</name>
<organism evidence="1 2">
    <name type="scientific">Lindgomyces ingoldianus</name>
    <dbReference type="NCBI Taxonomy" id="673940"/>
    <lineage>
        <taxon>Eukaryota</taxon>
        <taxon>Fungi</taxon>
        <taxon>Dikarya</taxon>
        <taxon>Ascomycota</taxon>
        <taxon>Pezizomycotina</taxon>
        <taxon>Dothideomycetes</taxon>
        <taxon>Pleosporomycetidae</taxon>
        <taxon>Pleosporales</taxon>
        <taxon>Lindgomycetaceae</taxon>
        <taxon>Lindgomyces</taxon>
    </lineage>
</organism>
<comment type="caution">
    <text evidence="1">The sequence shown here is derived from an EMBL/GenBank/DDBJ whole genome shotgun (WGS) entry which is preliminary data.</text>
</comment>
<evidence type="ECO:0000313" key="1">
    <source>
        <dbReference type="EMBL" id="KAF2464091.1"/>
    </source>
</evidence>
<reference evidence="1" key="1">
    <citation type="journal article" date="2020" name="Stud. Mycol.">
        <title>101 Dothideomycetes genomes: a test case for predicting lifestyles and emergence of pathogens.</title>
        <authorList>
            <person name="Haridas S."/>
            <person name="Albert R."/>
            <person name="Binder M."/>
            <person name="Bloem J."/>
            <person name="Labutti K."/>
            <person name="Salamov A."/>
            <person name="Andreopoulos B."/>
            <person name="Baker S."/>
            <person name="Barry K."/>
            <person name="Bills G."/>
            <person name="Bluhm B."/>
            <person name="Cannon C."/>
            <person name="Castanera R."/>
            <person name="Culley D."/>
            <person name="Daum C."/>
            <person name="Ezra D."/>
            <person name="Gonzalez J."/>
            <person name="Henrissat B."/>
            <person name="Kuo A."/>
            <person name="Liang C."/>
            <person name="Lipzen A."/>
            <person name="Lutzoni F."/>
            <person name="Magnuson J."/>
            <person name="Mondo S."/>
            <person name="Nolan M."/>
            <person name="Ohm R."/>
            <person name="Pangilinan J."/>
            <person name="Park H.-J."/>
            <person name="Ramirez L."/>
            <person name="Alfaro M."/>
            <person name="Sun H."/>
            <person name="Tritt A."/>
            <person name="Yoshinaga Y."/>
            <person name="Zwiers L.-H."/>
            <person name="Turgeon B."/>
            <person name="Goodwin S."/>
            <person name="Spatafora J."/>
            <person name="Crous P."/>
            <person name="Grigoriev I."/>
        </authorList>
    </citation>
    <scope>NUCLEOTIDE SEQUENCE</scope>
    <source>
        <strain evidence="1">ATCC 200398</strain>
    </source>
</reference>
<accession>A0ACB6QD66</accession>
<keyword evidence="2" id="KW-1185">Reference proteome</keyword>
<protein>
    <submittedName>
        <fullName evidence="1">Uncharacterized protein</fullName>
    </submittedName>
</protein>
<evidence type="ECO:0000313" key="2">
    <source>
        <dbReference type="Proteomes" id="UP000799755"/>
    </source>
</evidence>
<proteinExistence type="predicted"/>
<dbReference type="Proteomes" id="UP000799755">
    <property type="component" value="Unassembled WGS sequence"/>
</dbReference>
<dbReference type="EMBL" id="MU003540">
    <property type="protein sequence ID" value="KAF2464091.1"/>
    <property type="molecule type" value="Genomic_DNA"/>
</dbReference>
<sequence>MSTVEVETDDPLSGGFTVLKQKLDLDVSFSPRLIKGATTLEIQPHSPQLKEVRLNCRQLKPTSITVEGRDVKPEYDDLYQRLRLHPGTGIEQYHFPKARIARHVSGIEDELIVNIPDRLIREVDSPTNEHPEQKSYASLQITITYTLDTFRDGFHFAGVDDGDARYPHAYTRNSHIPGAASCLFPCVDDGTTRCIFDISIRYPRTLGDVFGKSRLALFAGSGRVDGIDKADSVVSDGDYDPVDFSDEEKSMEMSVICSGELTDDISHPSDSTRKTASFTCAVPVLPGHVGIAIGPFEHVDLSEYRDTQDDERLGSNAIRVHAFCLPGRAEEVRNSAMMLARTLDRFTERYVSYPFEKAFKLAFVDDLGCDVANAASFSICSSRLLYPETVWEPLEKTTRVLVHAVASQWIGVNVIAHNSSDQWVIVGGSWFMTDLYLRELFGRNDHRFRLKRMVDKAVQMDSRRPSLFRLGELLVLDPAEQEFMELKAPLILSILHNRLVKQSGKNGVDRCLYRLLMNARTEKLPNGAITTDGFLDICEKVGHQKLEKFYHQWIYGSGCPTFQISASFSKKRQAVQLTIKQTQSDSTLRHDDRPLEVTDFMREAKERSHGFTPSSDNPAFNGPMTVRIHEADGTPYEHIVDINSSLVKVEIPYNTKYKRLKRNKLLKERAAAAEGRDITGEAQDDVTIYALGDIFNTIAEATEWKLSEWSPDDEARMDEEYYEWIRVDADFEWICRATIVDMPSYMYVSQLQQDKDVIAQAESIQYLALKEGHPLISSILVRTLMDGRYFHGIRTMAADVMANSAKEHLDWIGLFHLEKSFRELFCIPGSPMTRSNDFSDRSMYIIQCAIPRAIAKVKGNDGKAPMRAKRFLLDAMRYNDNRGNDYKDDYYLATLMSCLAQSLTADWKRRGNDYFAMDMEDEADEIEFTRKAIEELGRAQRLDEWVPTHRNIHTLTAISDSLVLMRNKILPPKPSEFLQYAKAGNADNVRLKAWDALIEMGMAKNSSILLLMLEEIASDPSPYFRGELLRVFGKAVGQVAINEVPASERSVRAVNDSLVVEEEQGITERELELARKTLYGALAGLKQDMKADAAFRKALETALTSTTTSLRDISELLEVANLVYAPVDKLEVRVSLPRYWGLQNLGGGKVRFYRTSKVRLTPRAPRMPAVQTVKERPAPKRQRTMLNLSFNQPPPTVAAAPMPVPATAPAPATVQVPTPVPLPTPVISKAVSLPVPVPVPVPAPAPAPAPVQVPAPAPAPVLVPVPVPVPALASAPAPAPALVPVPAPAPAPVVVPIPVRAPMPIKLRIPTPTPAPASTPTITPTPPPPAPTATASHKPKTKTKAKPHKPQLIVKLHLRPDKLALFKVSDPPAKKRKASDLSNPLDVNERPLKRQASVELLGNSGLVKQGSVDTAGTVNASVSEGTRGMPAPPQKRLLLKLKIGEKARAFSSG</sequence>